<sequence length="196" mass="20818">MTSKLRIPASIAAFAAASLMLAGCSLLGIGGGDEPEETRGERGDKVETTTEETTTTETEEEEETTFQEPDDSDVFALSVGDCITDTDMENTELQTVPTVPCSQPHTFEVYHDFEITTSDFPGQGSDELLEIVSDGCLGDAFTDFVGNDYSSSTLGVMYLSPTQGSWDNGDRLVSCMLYEGEGSGNVSTGTLEGSGL</sequence>
<name>A0A7J5B7R9_9MICO</name>
<evidence type="ECO:0000313" key="4">
    <source>
        <dbReference type="EMBL" id="KAB1641174.1"/>
    </source>
</evidence>
<dbReference type="Proteomes" id="UP000433493">
    <property type="component" value="Unassembled WGS sequence"/>
</dbReference>
<feature type="domain" description="Septum formation-related" evidence="3">
    <location>
        <begin position="79"/>
        <end position="175"/>
    </location>
</feature>
<keyword evidence="2" id="KW-0732">Signal</keyword>
<dbReference type="AlphaFoldDB" id="A0A7J5B7R9"/>
<dbReference type="RefSeq" id="WP_158053211.1">
    <property type="nucleotide sequence ID" value="NZ_WBKB01000010.1"/>
</dbReference>
<dbReference type="PROSITE" id="PS51257">
    <property type="entry name" value="PROKAR_LIPOPROTEIN"/>
    <property type="match status" value="1"/>
</dbReference>
<dbReference type="Pfam" id="PF13845">
    <property type="entry name" value="Septum_form"/>
    <property type="match status" value="1"/>
</dbReference>
<keyword evidence="5" id="KW-1185">Reference proteome</keyword>
<gene>
    <name evidence="4" type="ORF">F8O05_13155</name>
</gene>
<feature type="compositionally biased region" description="Basic and acidic residues" evidence="1">
    <location>
        <begin position="37"/>
        <end position="48"/>
    </location>
</feature>
<feature type="compositionally biased region" description="Acidic residues" evidence="1">
    <location>
        <begin position="57"/>
        <end position="70"/>
    </location>
</feature>
<dbReference type="OrthoDB" id="3628931at2"/>
<accession>A0A7J5B7R9</accession>
<feature type="chain" id="PRO_5038678276" description="Septum formation-related domain-containing protein" evidence="2">
    <location>
        <begin position="23"/>
        <end position="196"/>
    </location>
</feature>
<feature type="signal peptide" evidence="2">
    <location>
        <begin position="1"/>
        <end position="22"/>
    </location>
</feature>
<evidence type="ECO:0000313" key="5">
    <source>
        <dbReference type="Proteomes" id="UP000433493"/>
    </source>
</evidence>
<dbReference type="InterPro" id="IPR026004">
    <property type="entry name" value="Septum_form"/>
</dbReference>
<comment type="caution">
    <text evidence="4">The sequence shown here is derived from an EMBL/GenBank/DDBJ whole genome shotgun (WGS) entry which is preliminary data.</text>
</comment>
<evidence type="ECO:0000256" key="1">
    <source>
        <dbReference type="SAM" id="MobiDB-lite"/>
    </source>
</evidence>
<proteinExistence type="predicted"/>
<organism evidence="4 5">
    <name type="scientific">Gulosibacter chungangensis</name>
    <dbReference type="NCBI Taxonomy" id="979746"/>
    <lineage>
        <taxon>Bacteria</taxon>
        <taxon>Bacillati</taxon>
        <taxon>Actinomycetota</taxon>
        <taxon>Actinomycetes</taxon>
        <taxon>Micrococcales</taxon>
        <taxon>Microbacteriaceae</taxon>
        <taxon>Gulosibacter</taxon>
    </lineage>
</organism>
<reference evidence="4 5" key="1">
    <citation type="submission" date="2019-09" db="EMBL/GenBank/DDBJ databases">
        <title>Phylogeny of genus Pseudoclavibacter and closely related genus.</title>
        <authorList>
            <person name="Li Y."/>
        </authorList>
    </citation>
    <scope>NUCLEOTIDE SEQUENCE [LARGE SCALE GENOMIC DNA]</scope>
    <source>
        <strain evidence="4 5">KCTC 13959</strain>
    </source>
</reference>
<dbReference type="EMBL" id="WBKB01000010">
    <property type="protein sequence ID" value="KAB1641174.1"/>
    <property type="molecule type" value="Genomic_DNA"/>
</dbReference>
<evidence type="ECO:0000259" key="3">
    <source>
        <dbReference type="Pfam" id="PF13845"/>
    </source>
</evidence>
<feature type="region of interest" description="Disordered" evidence="1">
    <location>
        <begin position="28"/>
        <end position="70"/>
    </location>
</feature>
<evidence type="ECO:0000256" key="2">
    <source>
        <dbReference type="SAM" id="SignalP"/>
    </source>
</evidence>
<protein>
    <recommendedName>
        <fullName evidence="3">Septum formation-related domain-containing protein</fullName>
    </recommendedName>
</protein>